<comment type="caution">
    <text evidence="2">The sequence shown here is derived from an EMBL/GenBank/DDBJ whole genome shotgun (WGS) entry which is preliminary data.</text>
</comment>
<accession>A0ABR9IYC1</accession>
<dbReference type="Proteomes" id="UP000620262">
    <property type="component" value="Unassembled WGS sequence"/>
</dbReference>
<evidence type="ECO:0000256" key="1">
    <source>
        <dbReference type="SAM" id="MobiDB-lite"/>
    </source>
</evidence>
<gene>
    <name evidence="2" type="ORF">H4W29_005460</name>
</gene>
<evidence type="ECO:0000313" key="3">
    <source>
        <dbReference type="Proteomes" id="UP000620262"/>
    </source>
</evidence>
<reference evidence="2 3" key="1">
    <citation type="submission" date="2020-10" db="EMBL/GenBank/DDBJ databases">
        <title>Sequencing the genomes of 1000 actinobacteria strains.</title>
        <authorList>
            <person name="Klenk H.-P."/>
        </authorList>
    </citation>
    <scope>NUCLEOTIDE SEQUENCE [LARGE SCALE GENOMIC DNA]</scope>
    <source>
        <strain evidence="2 3">DSM 7307</strain>
    </source>
</reference>
<organism evidence="2 3">
    <name type="scientific">Rhizobium viscosum</name>
    <name type="common">Arthrobacter viscosus</name>
    <dbReference type="NCBI Taxonomy" id="1673"/>
    <lineage>
        <taxon>Bacteria</taxon>
        <taxon>Pseudomonadati</taxon>
        <taxon>Pseudomonadota</taxon>
        <taxon>Alphaproteobacteria</taxon>
        <taxon>Hyphomicrobiales</taxon>
        <taxon>Rhizobiaceae</taxon>
        <taxon>Rhizobium/Agrobacterium group</taxon>
        <taxon>Rhizobium</taxon>
    </lineage>
</organism>
<proteinExistence type="predicted"/>
<dbReference type="EMBL" id="JADBEC010000002">
    <property type="protein sequence ID" value="MBE1508215.1"/>
    <property type="molecule type" value="Genomic_DNA"/>
</dbReference>
<sequence length="30" mass="3223">MPTLPSRVKCRAYGDGGDLETQGVNDLLTD</sequence>
<keyword evidence="3" id="KW-1185">Reference proteome</keyword>
<name>A0ABR9IYC1_RHIVS</name>
<protein>
    <submittedName>
        <fullName evidence="2">Uncharacterized protein</fullName>
    </submittedName>
</protein>
<feature type="region of interest" description="Disordered" evidence="1">
    <location>
        <begin position="1"/>
        <end position="30"/>
    </location>
</feature>
<evidence type="ECO:0000313" key="2">
    <source>
        <dbReference type="EMBL" id="MBE1508215.1"/>
    </source>
</evidence>